<gene>
    <name evidence="2" type="ordered locus">Vdis_1091</name>
</gene>
<dbReference type="EMBL" id="CP002100">
    <property type="protein sequence ID" value="ADN50479.1"/>
    <property type="molecule type" value="Genomic_DNA"/>
</dbReference>
<dbReference type="KEGG" id="vdi:Vdis_1091"/>
<reference evidence="2 3" key="1">
    <citation type="journal article" date="2010" name="Stand. Genomic Sci.">
        <title>Complete genome sequence of Vulcanisaeta distributa type strain (IC-017).</title>
        <authorList>
            <person name="Mavromatis K."/>
            <person name="Sikorski J."/>
            <person name="Pabst E."/>
            <person name="Teshima H."/>
            <person name="Lapidus A."/>
            <person name="Lucas S."/>
            <person name="Nolan M."/>
            <person name="Glavina Del Rio T."/>
            <person name="Cheng J.F."/>
            <person name="Bruce D."/>
            <person name="Goodwin L."/>
            <person name="Pitluck S."/>
            <person name="Liolios K."/>
            <person name="Ivanova N."/>
            <person name="Mikhailova N."/>
            <person name="Pati A."/>
            <person name="Chen A."/>
            <person name="Palaniappan K."/>
            <person name="Land M."/>
            <person name="Hauser L."/>
            <person name="Chang Y.J."/>
            <person name="Jeffries C.D."/>
            <person name="Rohde M."/>
            <person name="Spring S."/>
            <person name="Goker M."/>
            <person name="Wirth R."/>
            <person name="Woyke T."/>
            <person name="Bristow J."/>
            <person name="Eisen J.A."/>
            <person name="Markowitz V."/>
            <person name="Hugenholtz P."/>
            <person name="Klenk H.P."/>
            <person name="Kyrpides N.C."/>
        </authorList>
    </citation>
    <scope>NUCLEOTIDE SEQUENCE [LARGE SCALE GENOMIC DNA]</scope>
    <source>
        <strain evidence="3">DSM 14429 / JCM 11212 / NBRC 100878 / IC-017</strain>
    </source>
</reference>
<feature type="transmembrane region" description="Helical" evidence="1">
    <location>
        <begin position="17"/>
        <end position="38"/>
    </location>
</feature>
<name>E1QQI4_VULDI</name>
<dbReference type="GeneID" id="9752022"/>
<dbReference type="Proteomes" id="UP000006681">
    <property type="component" value="Chromosome"/>
</dbReference>
<organism evidence="2 3">
    <name type="scientific">Vulcanisaeta distributa (strain DSM 14429 / JCM 11212 / NBRC 100878 / IC-017)</name>
    <dbReference type="NCBI Taxonomy" id="572478"/>
    <lineage>
        <taxon>Archaea</taxon>
        <taxon>Thermoproteota</taxon>
        <taxon>Thermoprotei</taxon>
        <taxon>Thermoproteales</taxon>
        <taxon>Thermoproteaceae</taxon>
        <taxon>Vulcanisaeta</taxon>
    </lineage>
</organism>
<keyword evidence="1" id="KW-1133">Transmembrane helix</keyword>
<protein>
    <submittedName>
        <fullName evidence="2">Uncharacterized protein</fullName>
    </submittedName>
</protein>
<reference evidence="3" key="2">
    <citation type="journal article" date="2010" name="Stand. Genomic Sci.">
        <title>Complete genome sequence of Vulcanisaeta distributa type strain (IC-017T).</title>
        <authorList>
            <person name="Mavromatis K."/>
            <person name="Sikorski J."/>
            <person name="Pabst E."/>
            <person name="Teshima H."/>
            <person name="Lapidus A."/>
            <person name="Lucas S."/>
            <person name="Nolan M."/>
            <person name="Glavina Del Rio T."/>
            <person name="Cheng J."/>
            <person name="Bruce D."/>
            <person name="Goodwin L."/>
            <person name="Pitluck S."/>
            <person name="Liolios K."/>
            <person name="Ivanova N."/>
            <person name="Mikhailova N."/>
            <person name="Pati A."/>
            <person name="Chen A."/>
            <person name="Palaniappan K."/>
            <person name="Land M."/>
            <person name="Hauser L."/>
            <person name="Chang Y."/>
            <person name="Jeffries C."/>
            <person name="Rohde M."/>
            <person name="Spring S."/>
            <person name="Goker M."/>
            <person name="Wirth R."/>
            <person name="Woyke T."/>
            <person name="Bristow J."/>
            <person name="Eisen J."/>
            <person name="Markowitz V."/>
            <person name="Hugenholtz P."/>
            <person name="Klenk H."/>
            <person name="Kyrpides N."/>
        </authorList>
    </citation>
    <scope>NUCLEOTIDE SEQUENCE [LARGE SCALE GENOMIC DNA]</scope>
    <source>
        <strain evidence="3">DSM 14429 / JCM 11212 / NBRC 100878 / IC-017</strain>
    </source>
</reference>
<proteinExistence type="predicted"/>
<keyword evidence="1" id="KW-0472">Membrane</keyword>
<dbReference type="eggNOG" id="arCOG10477">
    <property type="taxonomic scope" value="Archaea"/>
</dbReference>
<evidence type="ECO:0000313" key="3">
    <source>
        <dbReference type="Proteomes" id="UP000006681"/>
    </source>
</evidence>
<sequence>MGSRPRRGLDSRGLGELYIMAIIIMIVIVSLAVIYSVLNGFSKYVAEEKQSLQSIRGTEVSVSLSGFNTVGSNYVITMKLSNAMPLSNAEAICRYSVGNAQYMQYCSYVINGDVVYVTVPGTLVNKGVGNLVVLVPTASGLTPGISLYRGPIEVSVIAPPVVYQGSASTVDITVLLINNSTGWVNATVIANVNGNTIANSTIMPPSGAAATSIPVGITSAGTTSIPITVLINNYTETVPAVQLIVQQSPTSTTTSSLPATCQSMAFGYIGNATTNGLQSYVYPGVGPGLSYGDEALQNSVIDGFPNPIYTYAIETGPPPPSGYTIMYYYNVFPLSIKVGNYPNVTAYVYPVDFTTDAIPFFFIVTNNHYAIVIYWQVGTSSPSSLAISNIDAGIGSLTVPNGGNIKKFFNVNGGTIPINAWTGYTLDVTNYVGSNVDYQYVGFGIYLPNTSQSQGQSYWDYICIG</sequence>
<evidence type="ECO:0000313" key="2">
    <source>
        <dbReference type="EMBL" id="ADN50479.1"/>
    </source>
</evidence>
<dbReference type="STRING" id="572478.Vdis_1091"/>
<keyword evidence="1" id="KW-0812">Transmembrane</keyword>
<dbReference type="AlphaFoldDB" id="E1QQI4"/>
<keyword evidence="3" id="KW-1185">Reference proteome</keyword>
<accession>E1QQI4</accession>
<dbReference type="HOGENOM" id="CLU_607830_0_0_2"/>
<dbReference type="RefSeq" id="WP_013336204.1">
    <property type="nucleotide sequence ID" value="NC_014537.1"/>
</dbReference>
<evidence type="ECO:0000256" key="1">
    <source>
        <dbReference type="SAM" id="Phobius"/>
    </source>
</evidence>